<dbReference type="Pfam" id="PF04030">
    <property type="entry name" value="ALO"/>
    <property type="match status" value="1"/>
</dbReference>
<reference evidence="5" key="1">
    <citation type="submission" date="2017-01" db="EMBL/GenBank/DDBJ databases">
        <title>Comparative genomics of anhydrobiosis in the tardigrade Hypsibius dujardini.</title>
        <authorList>
            <person name="Yoshida Y."/>
            <person name="Koutsovoulos G."/>
            <person name="Laetsch D."/>
            <person name="Stevens L."/>
            <person name="Kumar S."/>
            <person name="Horikawa D."/>
            <person name="Ishino K."/>
            <person name="Komine S."/>
            <person name="Tomita M."/>
            <person name="Blaxter M."/>
            <person name="Arakawa K."/>
        </authorList>
    </citation>
    <scope>NUCLEOTIDE SEQUENCE [LARGE SCALE GENOMIC DNA]</scope>
    <source>
        <strain evidence="5">Z151</strain>
    </source>
</reference>
<dbReference type="InterPro" id="IPR006094">
    <property type="entry name" value="Oxid_FAD_bind_N"/>
</dbReference>
<evidence type="ECO:0000313" key="4">
    <source>
        <dbReference type="EMBL" id="OQV13510.1"/>
    </source>
</evidence>
<dbReference type="PANTHER" id="PTHR43762">
    <property type="entry name" value="L-GULONOLACTONE OXIDASE"/>
    <property type="match status" value="1"/>
</dbReference>
<dbReference type="PROSITE" id="PS51387">
    <property type="entry name" value="FAD_PCMH"/>
    <property type="match status" value="1"/>
</dbReference>
<dbReference type="Gene3D" id="3.30.43.10">
    <property type="entry name" value="Uridine Diphospho-n-acetylenolpyruvylglucosamine Reductase, domain 2"/>
    <property type="match status" value="1"/>
</dbReference>
<dbReference type="PIRSF" id="PIRSF000136">
    <property type="entry name" value="LGO_GLO"/>
    <property type="match status" value="1"/>
</dbReference>
<dbReference type="GO" id="GO:0003885">
    <property type="term" value="F:D-arabinono-1,4-lactone oxidase activity"/>
    <property type="evidence" value="ECO:0007669"/>
    <property type="project" value="InterPro"/>
</dbReference>
<name>A0A1W0WE84_HYPEX</name>
<dbReference type="GO" id="GO:0016020">
    <property type="term" value="C:membrane"/>
    <property type="evidence" value="ECO:0007669"/>
    <property type="project" value="InterPro"/>
</dbReference>
<proteinExistence type="predicted"/>
<evidence type="ECO:0000256" key="1">
    <source>
        <dbReference type="ARBA" id="ARBA00023002"/>
    </source>
</evidence>
<dbReference type="Gene3D" id="3.30.465.10">
    <property type="match status" value="1"/>
</dbReference>
<evidence type="ECO:0000256" key="2">
    <source>
        <dbReference type="SAM" id="MobiDB-lite"/>
    </source>
</evidence>
<dbReference type="Pfam" id="PF01565">
    <property type="entry name" value="FAD_binding_4"/>
    <property type="match status" value="1"/>
</dbReference>
<evidence type="ECO:0000313" key="5">
    <source>
        <dbReference type="Proteomes" id="UP000192578"/>
    </source>
</evidence>
<dbReference type="InterPro" id="IPR036318">
    <property type="entry name" value="FAD-bd_PCMH-like_sf"/>
</dbReference>
<dbReference type="InterPro" id="IPR016167">
    <property type="entry name" value="FAD-bd_PCMH_sub1"/>
</dbReference>
<feature type="region of interest" description="Disordered" evidence="2">
    <location>
        <begin position="54"/>
        <end position="74"/>
    </location>
</feature>
<dbReference type="InterPro" id="IPR016169">
    <property type="entry name" value="FAD-bd_PCMH_sub2"/>
</dbReference>
<dbReference type="Gene3D" id="3.30.70.2520">
    <property type="match status" value="1"/>
</dbReference>
<keyword evidence="5" id="KW-1185">Reference proteome</keyword>
<dbReference type="Proteomes" id="UP000192578">
    <property type="component" value="Unassembled WGS sequence"/>
</dbReference>
<dbReference type="PANTHER" id="PTHR43762:SF1">
    <property type="entry name" value="D-ARABINONO-1,4-LACTONE OXIDASE"/>
    <property type="match status" value="1"/>
</dbReference>
<protein>
    <recommendedName>
        <fullName evidence="3">FAD-binding PCMH-type domain-containing protein</fullName>
    </recommendedName>
</protein>
<organism evidence="4 5">
    <name type="scientific">Hypsibius exemplaris</name>
    <name type="common">Freshwater tardigrade</name>
    <dbReference type="NCBI Taxonomy" id="2072580"/>
    <lineage>
        <taxon>Eukaryota</taxon>
        <taxon>Metazoa</taxon>
        <taxon>Ecdysozoa</taxon>
        <taxon>Tardigrada</taxon>
        <taxon>Eutardigrada</taxon>
        <taxon>Parachela</taxon>
        <taxon>Hypsibioidea</taxon>
        <taxon>Hypsibiidae</taxon>
        <taxon>Hypsibius</taxon>
    </lineage>
</organism>
<keyword evidence="1" id="KW-0560">Oxidoreductase</keyword>
<dbReference type="InterPro" id="IPR016166">
    <property type="entry name" value="FAD-bd_PCMH"/>
</dbReference>
<dbReference type="GO" id="GO:0071949">
    <property type="term" value="F:FAD binding"/>
    <property type="evidence" value="ECO:0007669"/>
    <property type="project" value="InterPro"/>
</dbReference>
<gene>
    <name evidence="4" type="ORF">BV898_12257</name>
</gene>
<accession>A0A1W0WE84</accession>
<dbReference type="EMBL" id="MTYJ01000122">
    <property type="protein sequence ID" value="OQV13510.1"/>
    <property type="molecule type" value="Genomic_DNA"/>
</dbReference>
<comment type="caution">
    <text evidence="4">The sequence shown here is derived from an EMBL/GenBank/DDBJ whole genome shotgun (WGS) entry which is preliminary data.</text>
</comment>
<evidence type="ECO:0000259" key="3">
    <source>
        <dbReference type="PROSITE" id="PS51387"/>
    </source>
</evidence>
<dbReference type="AlphaFoldDB" id="A0A1W0WE84"/>
<dbReference type="InterPro" id="IPR010031">
    <property type="entry name" value="FAD_lactone_oxidase-like"/>
</dbReference>
<sequence length="521" mass="57796">MENPDDTVYSQAQARLRASIDINMPGLTVSSEINGVLSRQLSAPMVVEFVRSLSQSGSDSDSGRSSEANPSDREDILHNWSGIKTIARNDQVHHPTTVTEIAELIKHAQSKVHVIGSGLSYESLMSLALDDDDAVLLSLTNFHGLVSTTDTTATFAAATTVDEVVQTLGKMDRMMPCSLGVIGIQTLAGAISTGTHGQGLLQSDYASIVKSLKVVLPNGDVQTVTADNTVLPLSAFVTSLGTLSVILEVEIQTKPRRIFYCRKLALPYSEFLQRYPEWNHAYEYVKVWWFPETSLCQVWLVEEATLSQAAEFLATDRSAPLKVSSLSDSMNVTVEKYLKAMSHDTKASSSSDQPQFKTVRRFAEATDLVGYHEQILCKGIPAPQVNCEIAVPFEKFQAATEALQRWSKLQPGRIHYPFIYRAAGKSSAWLSPANAGPVVWIGFLVYVAEDGSVRSDGMETMQKLQQILLDFDGLPHWGKHFMDSYFEFSELLPNFEQFLQLRRQLDPKNKLLSSFLKRIFL</sequence>
<dbReference type="OrthoDB" id="10053116at2759"/>
<dbReference type="InterPro" id="IPR007173">
    <property type="entry name" value="ALO_C"/>
</dbReference>
<feature type="domain" description="FAD-binding PCMH-type" evidence="3">
    <location>
        <begin position="85"/>
        <end position="256"/>
    </location>
</feature>
<dbReference type="SUPFAM" id="SSF56176">
    <property type="entry name" value="FAD-binding/transporter-associated domain-like"/>
    <property type="match status" value="1"/>
</dbReference>
<feature type="compositionally biased region" description="Low complexity" evidence="2">
    <location>
        <begin position="54"/>
        <end position="66"/>
    </location>
</feature>